<accession>A0A2N3PTV5</accession>
<dbReference type="NCBIfam" id="TIGR00550">
    <property type="entry name" value="nadA"/>
    <property type="match status" value="1"/>
</dbReference>
<dbReference type="SUPFAM" id="SSF142754">
    <property type="entry name" value="NadA-like"/>
    <property type="match status" value="1"/>
</dbReference>
<evidence type="ECO:0000256" key="7">
    <source>
        <dbReference type="ARBA" id="ARBA00022723"/>
    </source>
</evidence>
<feature type="binding site" evidence="12">
    <location>
        <begin position="145"/>
        <end position="147"/>
    </location>
    <ligand>
        <name>iminosuccinate</name>
        <dbReference type="ChEBI" id="CHEBI:77875"/>
    </ligand>
</feature>
<dbReference type="EC" id="2.5.1.72" evidence="3 12"/>
<evidence type="ECO:0000256" key="2">
    <source>
        <dbReference type="ARBA" id="ARBA00005065"/>
    </source>
</evidence>
<dbReference type="Pfam" id="PF02445">
    <property type="entry name" value="NadA"/>
    <property type="match status" value="1"/>
</dbReference>
<dbReference type="Gene3D" id="3.40.50.10800">
    <property type="entry name" value="NadA-like"/>
    <property type="match status" value="3"/>
</dbReference>
<dbReference type="GO" id="GO:0034628">
    <property type="term" value="P:'de novo' NAD+ biosynthetic process from L-aspartate"/>
    <property type="evidence" value="ECO:0007669"/>
    <property type="project" value="TreeGrafter"/>
</dbReference>
<organism evidence="13 14">
    <name type="scientific">Telmatospirillum siberiense</name>
    <dbReference type="NCBI Taxonomy" id="382514"/>
    <lineage>
        <taxon>Bacteria</taxon>
        <taxon>Pseudomonadati</taxon>
        <taxon>Pseudomonadota</taxon>
        <taxon>Alphaproteobacteria</taxon>
        <taxon>Rhodospirillales</taxon>
        <taxon>Rhodospirillaceae</taxon>
        <taxon>Telmatospirillum</taxon>
    </lineage>
</organism>
<dbReference type="PANTHER" id="PTHR30573">
    <property type="entry name" value="QUINOLINATE SYNTHETASE A"/>
    <property type="match status" value="1"/>
</dbReference>
<keyword evidence="5 12" id="KW-0662">Pyridine nucleotide biosynthesis</keyword>
<evidence type="ECO:0000256" key="1">
    <source>
        <dbReference type="ARBA" id="ARBA00003791"/>
    </source>
</evidence>
<keyword evidence="12" id="KW-0963">Cytoplasm</keyword>
<gene>
    <name evidence="12" type="primary">nadA</name>
    <name evidence="13" type="ORF">CWS72_14225</name>
</gene>
<feature type="binding site" evidence="12">
    <location>
        <begin position="231"/>
        <end position="233"/>
    </location>
    <ligand>
        <name>iminosuccinate</name>
        <dbReference type="ChEBI" id="CHEBI:77875"/>
    </ligand>
</feature>
<comment type="caution">
    <text evidence="13">The sequence shown here is derived from an EMBL/GenBank/DDBJ whole genome shotgun (WGS) entry which is preliminary data.</text>
</comment>
<dbReference type="NCBIfam" id="NF006878">
    <property type="entry name" value="PRK09375.1-2"/>
    <property type="match status" value="1"/>
</dbReference>
<feature type="binding site" evidence="12">
    <location>
        <position position="57"/>
    </location>
    <ligand>
        <name>iminosuccinate</name>
        <dbReference type="ChEBI" id="CHEBI:77875"/>
    </ligand>
</feature>
<keyword evidence="8 12" id="KW-0408">Iron</keyword>
<feature type="binding site" evidence="12">
    <location>
        <position position="162"/>
    </location>
    <ligand>
        <name>iminosuccinate</name>
        <dbReference type="ChEBI" id="CHEBI:77875"/>
    </ligand>
</feature>
<dbReference type="PANTHER" id="PTHR30573:SF0">
    <property type="entry name" value="QUINOLINATE SYNTHASE, CHLOROPLASTIC"/>
    <property type="match status" value="1"/>
</dbReference>
<feature type="binding site" evidence="12">
    <location>
        <position position="205"/>
    </location>
    <ligand>
        <name>[4Fe-4S] cluster</name>
        <dbReference type="ChEBI" id="CHEBI:49883"/>
    </ligand>
</feature>
<keyword evidence="6 12" id="KW-0808">Transferase</keyword>
<dbReference type="UniPathway" id="UPA00253">
    <property type="reaction ID" value="UER00327"/>
</dbReference>
<dbReference type="AlphaFoldDB" id="A0A2N3PTV5"/>
<dbReference type="HAMAP" id="MF_00568">
    <property type="entry name" value="NadA_type2"/>
    <property type="match status" value="1"/>
</dbReference>
<evidence type="ECO:0000256" key="4">
    <source>
        <dbReference type="ARBA" id="ARBA00022485"/>
    </source>
</evidence>
<dbReference type="Proteomes" id="UP000233293">
    <property type="component" value="Unassembled WGS sequence"/>
</dbReference>
<dbReference type="InterPro" id="IPR023066">
    <property type="entry name" value="Quinolinate_synth_type2"/>
</dbReference>
<reference evidence="14" key="1">
    <citation type="submission" date="2017-12" db="EMBL/GenBank/DDBJ databases">
        <title>Draft genome sequence of Telmatospirillum siberiense 26-4b1T, an acidotolerant peatland alphaproteobacterium potentially involved in sulfur cycling.</title>
        <authorList>
            <person name="Hausmann B."/>
            <person name="Pjevac P."/>
            <person name="Schreck K."/>
            <person name="Herbold C.W."/>
            <person name="Daims H."/>
            <person name="Wagner M."/>
            <person name="Pester M."/>
            <person name="Loy A."/>
        </authorList>
    </citation>
    <scope>NUCLEOTIDE SEQUENCE [LARGE SCALE GENOMIC DNA]</scope>
    <source>
        <strain evidence="14">26-4b1</strain>
    </source>
</reference>
<comment type="pathway">
    <text evidence="2 12">Cofactor biosynthesis; NAD(+) biosynthesis; quinolinate from iminoaspartate: step 1/1.</text>
</comment>
<feature type="binding site" evidence="12">
    <location>
        <position position="74"/>
    </location>
    <ligand>
        <name>iminosuccinate</name>
        <dbReference type="ChEBI" id="CHEBI:77875"/>
    </ligand>
</feature>
<comment type="cofactor">
    <cofactor evidence="12">
        <name>[4Fe-4S] cluster</name>
        <dbReference type="ChEBI" id="CHEBI:49883"/>
    </cofactor>
    <text evidence="12">Binds 1 [4Fe-4S] cluster per subunit.</text>
</comment>
<evidence type="ECO:0000256" key="9">
    <source>
        <dbReference type="ARBA" id="ARBA00023014"/>
    </source>
</evidence>
<evidence type="ECO:0000256" key="11">
    <source>
        <dbReference type="ARBA" id="ARBA00073059"/>
    </source>
</evidence>
<comment type="catalytic activity">
    <reaction evidence="10">
        <text>iminosuccinate + dihydroxyacetone phosphate = quinolinate + phosphate + 2 H2O + H(+)</text>
        <dbReference type="Rhea" id="RHEA:25888"/>
        <dbReference type="ChEBI" id="CHEBI:15377"/>
        <dbReference type="ChEBI" id="CHEBI:15378"/>
        <dbReference type="ChEBI" id="CHEBI:29959"/>
        <dbReference type="ChEBI" id="CHEBI:43474"/>
        <dbReference type="ChEBI" id="CHEBI:57642"/>
        <dbReference type="ChEBI" id="CHEBI:77875"/>
        <dbReference type="EC" id="2.5.1.72"/>
    </reaction>
    <physiologicalReaction direction="left-to-right" evidence="10">
        <dbReference type="Rhea" id="RHEA:25889"/>
    </physiologicalReaction>
</comment>
<dbReference type="OrthoDB" id="9801204at2"/>
<keyword evidence="14" id="KW-1185">Reference proteome</keyword>
<evidence type="ECO:0000256" key="6">
    <source>
        <dbReference type="ARBA" id="ARBA00022679"/>
    </source>
</evidence>
<keyword evidence="7 12" id="KW-0479">Metal-binding</keyword>
<dbReference type="InterPro" id="IPR036094">
    <property type="entry name" value="NadA_sf"/>
</dbReference>
<keyword evidence="9 12" id="KW-0411">Iron-sulfur</keyword>
<comment type="function">
    <text evidence="1 12">Catalyzes the condensation of iminoaspartate with dihydroxyacetone phosphate to form quinolinate.</text>
</comment>
<dbReference type="InterPro" id="IPR003473">
    <property type="entry name" value="NadA"/>
</dbReference>
<dbReference type="EMBL" id="PIUM01000016">
    <property type="protein sequence ID" value="PKU23834.1"/>
    <property type="molecule type" value="Genomic_DNA"/>
</dbReference>
<name>A0A2N3PTV5_9PROT</name>
<proteinExistence type="inferred from homology"/>
<dbReference type="FunFam" id="3.40.50.10800:FF:000001">
    <property type="entry name" value="Quinolinate synthase A"/>
    <property type="match status" value="1"/>
</dbReference>
<dbReference type="GO" id="GO:0005829">
    <property type="term" value="C:cytosol"/>
    <property type="evidence" value="ECO:0007669"/>
    <property type="project" value="TreeGrafter"/>
</dbReference>
<evidence type="ECO:0000313" key="13">
    <source>
        <dbReference type="EMBL" id="PKU23834.1"/>
    </source>
</evidence>
<protein>
    <recommendedName>
        <fullName evidence="11 12">Quinolinate synthase</fullName>
        <ecNumber evidence="3 12">2.5.1.72</ecNumber>
    </recommendedName>
</protein>
<evidence type="ECO:0000313" key="14">
    <source>
        <dbReference type="Proteomes" id="UP000233293"/>
    </source>
</evidence>
<feature type="binding site" evidence="12">
    <location>
        <position position="299"/>
    </location>
    <ligand>
        <name>[4Fe-4S] cluster</name>
        <dbReference type="ChEBI" id="CHEBI:49883"/>
    </ligand>
</feature>
<dbReference type="GO" id="GO:0008987">
    <property type="term" value="F:quinolinate synthetase A activity"/>
    <property type="evidence" value="ECO:0007669"/>
    <property type="project" value="UniProtKB-UniRule"/>
</dbReference>
<evidence type="ECO:0000256" key="10">
    <source>
        <dbReference type="ARBA" id="ARBA00050125"/>
    </source>
</evidence>
<evidence type="ECO:0000256" key="12">
    <source>
        <dbReference type="HAMAP-Rule" id="MF_00568"/>
    </source>
</evidence>
<feature type="binding site" evidence="12">
    <location>
        <position position="248"/>
    </location>
    <ligand>
        <name>iminosuccinate</name>
        <dbReference type="ChEBI" id="CHEBI:77875"/>
    </ligand>
</feature>
<keyword evidence="4 12" id="KW-0004">4Fe-4S</keyword>
<evidence type="ECO:0000256" key="5">
    <source>
        <dbReference type="ARBA" id="ARBA00022642"/>
    </source>
</evidence>
<dbReference type="GO" id="GO:0051539">
    <property type="term" value="F:4 iron, 4 sulfur cluster binding"/>
    <property type="evidence" value="ECO:0007669"/>
    <property type="project" value="UniProtKB-KW"/>
</dbReference>
<comment type="subcellular location">
    <subcellularLocation>
        <location evidence="12">Cytoplasm</location>
    </subcellularLocation>
</comment>
<sequence>MAPPGAVLRPDRGVSIVETVILPGREALSGDRLDPTIDLYGEIERLRRQRKAVILAHYYQDGEIQDLADFVGDSLDLSRKAAATDAEVIVFCGVRFMGEVAKIVSPGKTVLIPDAEAGCSLEDSCKPEAFRRFRELHPDHLALTYINCSAEVKALSDIIVTSSNAEAILAQLPADQPIVFAPDRHLGAYLAKKSGRKMTLWPGSCIIHEQFSERELVKLRARHPQALVAAHPECPEGILRHADHVGSTRAILDFVLASAAKEFIIATEPHIIHQMQKAAPDKTFIAAVGMDGSCDCARCPFMARNTLEKIYLCLLNDAPRIELPEDLRQAALKPLQRMLDMSVNVNAPAQSA</sequence>
<evidence type="ECO:0000256" key="3">
    <source>
        <dbReference type="ARBA" id="ARBA00012669"/>
    </source>
</evidence>
<evidence type="ECO:0000256" key="8">
    <source>
        <dbReference type="ARBA" id="ARBA00023004"/>
    </source>
</evidence>
<comment type="similarity">
    <text evidence="12">Belongs to the quinolinate synthase family. Type 2 subfamily.</text>
</comment>
<dbReference type="GO" id="GO:0046872">
    <property type="term" value="F:metal ion binding"/>
    <property type="evidence" value="ECO:0007669"/>
    <property type="project" value="UniProtKB-KW"/>
</dbReference>
<feature type="binding site" evidence="12">
    <location>
        <position position="119"/>
    </location>
    <ligand>
        <name>[4Fe-4S] cluster</name>
        <dbReference type="ChEBI" id="CHEBI:49883"/>
    </ligand>
</feature>